<evidence type="ECO:0000256" key="1">
    <source>
        <dbReference type="SAM" id="MobiDB-lite"/>
    </source>
</evidence>
<evidence type="ECO:0000313" key="2">
    <source>
        <dbReference type="EMBL" id="CAD7275155.1"/>
    </source>
</evidence>
<keyword evidence="3" id="KW-1185">Reference proteome</keyword>
<dbReference type="EMBL" id="OA882402">
    <property type="protein sequence ID" value="CAD7275155.1"/>
    <property type="molecule type" value="Genomic_DNA"/>
</dbReference>
<organism evidence="2">
    <name type="scientific">Notodromas monacha</name>
    <dbReference type="NCBI Taxonomy" id="399045"/>
    <lineage>
        <taxon>Eukaryota</taxon>
        <taxon>Metazoa</taxon>
        <taxon>Ecdysozoa</taxon>
        <taxon>Arthropoda</taxon>
        <taxon>Crustacea</taxon>
        <taxon>Oligostraca</taxon>
        <taxon>Ostracoda</taxon>
        <taxon>Podocopa</taxon>
        <taxon>Podocopida</taxon>
        <taxon>Cypridocopina</taxon>
        <taxon>Cypridoidea</taxon>
        <taxon>Cyprididae</taxon>
        <taxon>Notodromas</taxon>
    </lineage>
</organism>
<accession>A0A7R9GBT1</accession>
<feature type="compositionally biased region" description="Basic residues" evidence="1">
    <location>
        <begin position="207"/>
        <end position="219"/>
    </location>
</feature>
<protein>
    <submittedName>
        <fullName evidence="2">Uncharacterized protein</fullName>
    </submittedName>
</protein>
<reference evidence="2" key="1">
    <citation type="submission" date="2020-11" db="EMBL/GenBank/DDBJ databases">
        <authorList>
            <person name="Tran Van P."/>
        </authorList>
    </citation>
    <scope>NUCLEOTIDE SEQUENCE</scope>
</reference>
<evidence type="ECO:0000313" key="3">
    <source>
        <dbReference type="Proteomes" id="UP000678499"/>
    </source>
</evidence>
<dbReference type="AlphaFoldDB" id="A0A7R9GBT1"/>
<proteinExistence type="predicted"/>
<feature type="region of interest" description="Disordered" evidence="1">
    <location>
        <begin position="283"/>
        <end position="326"/>
    </location>
</feature>
<feature type="region of interest" description="Disordered" evidence="1">
    <location>
        <begin position="195"/>
        <end position="219"/>
    </location>
</feature>
<dbReference type="EMBL" id="CAJPEX010000365">
    <property type="protein sequence ID" value="CAG0915307.1"/>
    <property type="molecule type" value="Genomic_DNA"/>
</dbReference>
<gene>
    <name evidence="2" type="ORF">NMOB1V02_LOCUS2957</name>
</gene>
<dbReference type="Proteomes" id="UP000678499">
    <property type="component" value="Unassembled WGS sequence"/>
</dbReference>
<name>A0A7R9GBT1_9CRUS</name>
<sequence length="417" mass="46650">MIISDAHGKGVFSVECSVGSGILVSNRIVAQKPLICWSRNSGTLRLLSTRISGVFGTDGLTLRDVRSQKLPAKCGASTRGAAPSPFGNTFGNTSSQYASFTSSGCVACISSTIMYETFLFNPVFYTCKCLSINQLSSKSSSSSPYGFIRVSATFIHPMEVHHLKNGENWQVSIDLISLAGELSPEQVRQKVRVNCDGDDLNQPKNGKAMRSKEQHRRHNHESIIRVLYVHTCGDEMVQSRETSSDAATEQSHGVDASEIHAWMKSERPTYLTLENRRDEHGYVVRPGQRVPHDPPAVDDETHVESQHERKRNKQLRSLARGSEKRASKPDHRLIVIFATATDFLSEDINHSVSTKKELLAHLNCLQHSKYRGVYILRDYGEPSHILHVETAQERKKELYWSLHAARVLLKTGKLERV</sequence>